<reference evidence="5 6" key="1">
    <citation type="journal article" date="2014" name="BMC Genomics">
        <title>Genome sequencing of four Aureobasidium pullulans varieties: biotechnological potential, stress tolerance, and description of new species.</title>
        <authorList>
            <person name="Gostin Ar C."/>
            <person name="Ohm R.A."/>
            <person name="Kogej T."/>
            <person name="Sonjak S."/>
            <person name="Turk M."/>
            <person name="Zajc J."/>
            <person name="Zalar P."/>
            <person name="Grube M."/>
            <person name="Sun H."/>
            <person name="Han J."/>
            <person name="Sharma A."/>
            <person name="Chiniquy J."/>
            <person name="Ngan C.Y."/>
            <person name="Lipzen A."/>
            <person name="Barry K."/>
            <person name="Grigoriev I.V."/>
            <person name="Gunde-Cimerman N."/>
        </authorList>
    </citation>
    <scope>NUCLEOTIDE SEQUENCE [LARGE SCALE GENOMIC DNA]</scope>
    <source>
        <strain evidence="5 6">CBS 147.97</strain>
    </source>
</reference>
<evidence type="ECO:0000256" key="2">
    <source>
        <dbReference type="ARBA" id="ARBA00022679"/>
    </source>
</evidence>
<dbReference type="Proteomes" id="UP000027730">
    <property type="component" value="Unassembled WGS sequence"/>
</dbReference>
<dbReference type="EMBL" id="KL584706">
    <property type="protein sequence ID" value="KEQ74742.1"/>
    <property type="molecule type" value="Genomic_DNA"/>
</dbReference>
<dbReference type="HOGENOM" id="CLU_026848_0_0_1"/>
<dbReference type="SUPFAM" id="SSF53901">
    <property type="entry name" value="Thiolase-like"/>
    <property type="match status" value="1"/>
</dbReference>
<dbReference type="PANTHER" id="PTHR18919:SF139">
    <property type="entry name" value="THIOLASE-LIKE PROTEIN TYPE 1 ADDITIONAL C-TERMINAL DOMAIN-CONTAINING PROTEIN"/>
    <property type="match status" value="1"/>
</dbReference>
<dbReference type="GO" id="GO:0016746">
    <property type="term" value="F:acyltransferase activity"/>
    <property type="evidence" value="ECO:0007669"/>
    <property type="project" value="UniProtKB-KW"/>
</dbReference>
<evidence type="ECO:0000256" key="3">
    <source>
        <dbReference type="ARBA" id="ARBA00023315"/>
    </source>
</evidence>
<name>A0A074WYA1_9PEZI</name>
<dbReference type="PANTHER" id="PTHR18919">
    <property type="entry name" value="ACETYL-COA C-ACYLTRANSFERASE"/>
    <property type="match status" value="1"/>
</dbReference>
<evidence type="ECO:0000259" key="4">
    <source>
        <dbReference type="Pfam" id="PF18313"/>
    </source>
</evidence>
<accession>A0A074WYA1</accession>
<dbReference type="OrthoDB" id="435240at2759"/>
<dbReference type="Gene3D" id="2.40.50.840">
    <property type="match status" value="1"/>
</dbReference>
<gene>
    <name evidence="5" type="ORF">M436DRAFT_80209</name>
</gene>
<dbReference type="STRING" id="1043004.A0A074WYA1"/>
<organism evidence="5 6">
    <name type="scientific">Aureobasidium namibiae CBS 147.97</name>
    <dbReference type="NCBI Taxonomy" id="1043004"/>
    <lineage>
        <taxon>Eukaryota</taxon>
        <taxon>Fungi</taxon>
        <taxon>Dikarya</taxon>
        <taxon>Ascomycota</taxon>
        <taxon>Pezizomycotina</taxon>
        <taxon>Dothideomycetes</taxon>
        <taxon>Dothideomycetidae</taxon>
        <taxon>Dothideales</taxon>
        <taxon>Saccotheciaceae</taxon>
        <taxon>Aureobasidium</taxon>
    </lineage>
</organism>
<proteinExistence type="inferred from homology"/>
<evidence type="ECO:0000313" key="5">
    <source>
        <dbReference type="EMBL" id="KEQ74742.1"/>
    </source>
</evidence>
<dbReference type="Pfam" id="PF18313">
    <property type="entry name" value="TLP1_add_C"/>
    <property type="match status" value="1"/>
</dbReference>
<dbReference type="Gene3D" id="3.40.47.10">
    <property type="match status" value="1"/>
</dbReference>
<evidence type="ECO:0000256" key="1">
    <source>
        <dbReference type="ARBA" id="ARBA00010982"/>
    </source>
</evidence>
<sequence>MAEVPILVGVGDIINRNLAVHHAAEPAELMLDAISIAFQDTGLSSQVVAGLKTKIDSIDVIRTWTWPYPDLPGLLAEKLRTKPTHTYCSPHAGNQPAKLVDEAARRIAKGETKLAVVTGGEALASLAACAKAGVMPPPNWTPVDKPVTEVFVPSTREMAKGTGAKHTIGAPIQVYPLYENGLRAQRGHSLEDNHTESAKLYAEFAQVATKNPLAWNFPRTAETEDTIGRVSSKNRMICSPYPLLMNAFNTVNLAGAVILTSVSHACELGIARDKWIYLLGGAGTQDSDNFWERPNFHSSPAISRTLDAGLEACGLKKTDIDMFDFYSCFPIVPKLACLHLGLNILKPEKPITLLGGLTSFGGAGNNYSMHAITVMTRKLRAGNGTRGLILANGGVLTYQHVICLSSNPRADNLPYPAHNPLPSILEHNSTPAVDGTAEGEAIIETYTVDFDRKNEPVLGHVVGRLKSSGHRFVANHGDATTLKRLASRSEEPIGQSGYVRASGQSDGRNLFFLGASSKL</sequence>
<protein>
    <recommendedName>
        <fullName evidence="4">Thiolase-like protein type 1 additional C-terminal domain-containing protein</fullName>
    </recommendedName>
</protein>
<dbReference type="AlphaFoldDB" id="A0A074WYA1"/>
<evidence type="ECO:0000313" key="6">
    <source>
        <dbReference type="Proteomes" id="UP000027730"/>
    </source>
</evidence>
<comment type="similarity">
    <text evidence="1">Belongs to the thiolase-like superfamily. Thiolase family.</text>
</comment>
<dbReference type="RefSeq" id="XP_013429297.1">
    <property type="nucleotide sequence ID" value="XM_013573843.1"/>
</dbReference>
<keyword evidence="3" id="KW-0012">Acyltransferase</keyword>
<keyword evidence="2" id="KW-0808">Transferase</keyword>
<dbReference type="GeneID" id="25416576"/>
<dbReference type="InterPro" id="IPR040771">
    <property type="entry name" value="TLP1_add_C"/>
</dbReference>
<keyword evidence="6" id="KW-1185">Reference proteome</keyword>
<dbReference type="InterPro" id="IPR016039">
    <property type="entry name" value="Thiolase-like"/>
</dbReference>
<feature type="domain" description="Thiolase-like protein type 1 additional C-terminal" evidence="4">
    <location>
        <begin position="420"/>
        <end position="504"/>
    </location>
</feature>